<sequence>MTLLIENLSFKAIVGILPSERVKEQNIIINAEFSYEYKGEYLNYVEIVEFLKTEFQNNAYGLLEEALEDLKVKIAISFPSITHYTLSIKKPEILSDCVVGVKISI</sequence>
<dbReference type="InterPro" id="IPR006157">
    <property type="entry name" value="FolB_dom"/>
</dbReference>
<reference evidence="2 3" key="1">
    <citation type="submission" date="2018-04" db="EMBL/GenBank/DDBJ databases">
        <title>Novel Campyloabacter and Helicobacter Species and Strains.</title>
        <authorList>
            <person name="Mannion A.J."/>
            <person name="Shen Z."/>
            <person name="Fox J.G."/>
        </authorList>
    </citation>
    <scope>NUCLEOTIDE SEQUENCE [LARGE SCALE GENOMIC DNA]</scope>
    <source>
        <strain evidence="2 3">ATCC 700242</strain>
    </source>
</reference>
<evidence type="ECO:0000313" key="2">
    <source>
        <dbReference type="EMBL" id="RDU70035.1"/>
    </source>
</evidence>
<gene>
    <name evidence="2" type="ORF">CQA62_01065</name>
</gene>
<dbReference type="RefSeq" id="WP_104723854.1">
    <property type="nucleotide sequence ID" value="NZ_FZNE01000002.1"/>
</dbReference>
<keyword evidence="3" id="KW-1185">Reference proteome</keyword>
<dbReference type="SMART" id="SM00905">
    <property type="entry name" value="FolB"/>
    <property type="match status" value="1"/>
</dbReference>
<dbReference type="SUPFAM" id="SSF55620">
    <property type="entry name" value="Tetrahydrobiopterin biosynthesis enzymes-like"/>
    <property type="match status" value="1"/>
</dbReference>
<organism evidence="2 3">
    <name type="scientific">Helicobacter cholecystus</name>
    <dbReference type="NCBI Taxonomy" id="45498"/>
    <lineage>
        <taxon>Bacteria</taxon>
        <taxon>Pseudomonadati</taxon>
        <taxon>Campylobacterota</taxon>
        <taxon>Epsilonproteobacteria</taxon>
        <taxon>Campylobacterales</taxon>
        <taxon>Helicobacteraceae</taxon>
        <taxon>Helicobacter</taxon>
    </lineage>
</organism>
<proteinExistence type="predicted"/>
<dbReference type="Gene3D" id="3.30.1130.10">
    <property type="match status" value="1"/>
</dbReference>
<protein>
    <submittedName>
        <fullName evidence="2">Dihydroneopterin aldolase</fullName>
    </submittedName>
</protein>
<dbReference type="OrthoDB" id="5373183at2"/>
<dbReference type="AlphaFoldDB" id="A0A3D8IYQ7"/>
<name>A0A3D8IYQ7_9HELI</name>
<accession>A0A3D8IYQ7</accession>
<evidence type="ECO:0000259" key="1">
    <source>
        <dbReference type="SMART" id="SM00905"/>
    </source>
</evidence>
<dbReference type="InterPro" id="IPR043133">
    <property type="entry name" value="GTP-CH-I_C/QueF"/>
</dbReference>
<dbReference type="GO" id="GO:0004150">
    <property type="term" value="F:dihydroneopterin aldolase activity"/>
    <property type="evidence" value="ECO:0007669"/>
    <property type="project" value="InterPro"/>
</dbReference>
<comment type="caution">
    <text evidence="2">The sequence shown here is derived from an EMBL/GenBank/DDBJ whole genome shotgun (WGS) entry which is preliminary data.</text>
</comment>
<dbReference type="EMBL" id="NXLU01000001">
    <property type="protein sequence ID" value="RDU70035.1"/>
    <property type="molecule type" value="Genomic_DNA"/>
</dbReference>
<evidence type="ECO:0000313" key="3">
    <source>
        <dbReference type="Proteomes" id="UP000257067"/>
    </source>
</evidence>
<dbReference type="GO" id="GO:0006760">
    <property type="term" value="P:folic acid-containing compound metabolic process"/>
    <property type="evidence" value="ECO:0007669"/>
    <property type="project" value="InterPro"/>
</dbReference>
<feature type="domain" description="Dihydroneopterin aldolase/epimerase" evidence="1">
    <location>
        <begin position="3"/>
        <end position="105"/>
    </location>
</feature>
<dbReference type="NCBIfam" id="TIGR00526">
    <property type="entry name" value="folB_dom"/>
    <property type="match status" value="1"/>
</dbReference>
<dbReference type="Proteomes" id="UP000257067">
    <property type="component" value="Unassembled WGS sequence"/>
</dbReference>
<dbReference type="Pfam" id="PF02152">
    <property type="entry name" value="FolB"/>
    <property type="match status" value="1"/>
</dbReference>